<dbReference type="AlphaFoldDB" id="A0A6A4GP42"/>
<evidence type="ECO:0008006" key="4">
    <source>
        <dbReference type="Google" id="ProtNLM"/>
    </source>
</evidence>
<evidence type="ECO:0000256" key="1">
    <source>
        <dbReference type="SAM" id="Coils"/>
    </source>
</evidence>
<organism evidence="2 3">
    <name type="scientific">Gymnopus androsaceus JB14</name>
    <dbReference type="NCBI Taxonomy" id="1447944"/>
    <lineage>
        <taxon>Eukaryota</taxon>
        <taxon>Fungi</taxon>
        <taxon>Dikarya</taxon>
        <taxon>Basidiomycota</taxon>
        <taxon>Agaricomycotina</taxon>
        <taxon>Agaricomycetes</taxon>
        <taxon>Agaricomycetidae</taxon>
        <taxon>Agaricales</taxon>
        <taxon>Marasmiineae</taxon>
        <taxon>Omphalotaceae</taxon>
        <taxon>Gymnopus</taxon>
    </lineage>
</organism>
<protein>
    <recommendedName>
        <fullName evidence="4">F-box domain-containing protein</fullName>
    </recommendedName>
</protein>
<sequence>MEQYLSQQRIEGPIWLEPTDVSFLRARLSDANTQAENFESQISELTHQKDAKLVEIASLENLLSPIRRVPSEIISEIFQLACLPEEGISMYKHRIAHYTSTICAVCVAWRKAAHLDPRLW</sequence>
<accession>A0A6A4GP42</accession>
<dbReference type="Proteomes" id="UP000799118">
    <property type="component" value="Unassembled WGS sequence"/>
</dbReference>
<feature type="coiled-coil region" evidence="1">
    <location>
        <begin position="21"/>
        <end position="48"/>
    </location>
</feature>
<keyword evidence="1" id="KW-0175">Coiled coil</keyword>
<evidence type="ECO:0000313" key="2">
    <source>
        <dbReference type="EMBL" id="KAE9387100.1"/>
    </source>
</evidence>
<dbReference type="EMBL" id="ML769823">
    <property type="protein sequence ID" value="KAE9387100.1"/>
    <property type="molecule type" value="Genomic_DNA"/>
</dbReference>
<gene>
    <name evidence="2" type="ORF">BT96DRAFT_838134</name>
</gene>
<feature type="non-terminal residue" evidence="2">
    <location>
        <position position="120"/>
    </location>
</feature>
<reference evidence="2" key="1">
    <citation type="journal article" date="2019" name="Environ. Microbiol.">
        <title>Fungal ecological strategies reflected in gene transcription - a case study of two litter decomposers.</title>
        <authorList>
            <person name="Barbi F."/>
            <person name="Kohler A."/>
            <person name="Barry K."/>
            <person name="Baskaran P."/>
            <person name="Daum C."/>
            <person name="Fauchery L."/>
            <person name="Ihrmark K."/>
            <person name="Kuo A."/>
            <person name="LaButti K."/>
            <person name="Lipzen A."/>
            <person name="Morin E."/>
            <person name="Grigoriev I.V."/>
            <person name="Henrissat B."/>
            <person name="Lindahl B."/>
            <person name="Martin F."/>
        </authorList>
    </citation>
    <scope>NUCLEOTIDE SEQUENCE</scope>
    <source>
        <strain evidence="2">JB14</strain>
    </source>
</reference>
<keyword evidence="3" id="KW-1185">Reference proteome</keyword>
<evidence type="ECO:0000313" key="3">
    <source>
        <dbReference type="Proteomes" id="UP000799118"/>
    </source>
</evidence>
<dbReference type="OrthoDB" id="3268380at2759"/>
<proteinExistence type="predicted"/>
<name>A0A6A4GP42_9AGAR</name>